<feature type="compositionally biased region" description="Basic and acidic residues" evidence="4">
    <location>
        <begin position="430"/>
        <end position="442"/>
    </location>
</feature>
<feature type="compositionally biased region" description="Basic residues" evidence="4">
    <location>
        <begin position="544"/>
        <end position="555"/>
    </location>
</feature>
<feature type="transmembrane region" description="Helical" evidence="5">
    <location>
        <begin position="159"/>
        <end position="177"/>
    </location>
</feature>
<feature type="transmembrane region" description="Helical" evidence="5">
    <location>
        <begin position="40"/>
        <end position="62"/>
    </location>
</feature>
<dbReference type="Pfam" id="PF07690">
    <property type="entry name" value="MFS_1"/>
    <property type="match status" value="1"/>
</dbReference>
<dbReference type="InterPro" id="IPR036259">
    <property type="entry name" value="MFS_trans_sf"/>
</dbReference>
<keyword evidence="1 5" id="KW-0812">Transmembrane</keyword>
<feature type="transmembrane region" description="Helical" evidence="5">
    <location>
        <begin position="338"/>
        <end position="357"/>
    </location>
</feature>
<evidence type="ECO:0000259" key="6">
    <source>
        <dbReference type="PROSITE" id="PS50850"/>
    </source>
</evidence>
<dbReference type="PANTHER" id="PTHR23539:SF1">
    <property type="entry name" value="MAJOR FACILITATOR SUPERFAMILY (MFS) PROFILE DOMAIN-CONTAINING PROTEIN"/>
    <property type="match status" value="1"/>
</dbReference>
<feature type="domain" description="Major facilitator superfamily (MFS) profile" evidence="6">
    <location>
        <begin position="1"/>
        <end position="392"/>
    </location>
</feature>
<organism evidence="7 8">
    <name type="scientific">Methylobacterium goesingense</name>
    <dbReference type="NCBI Taxonomy" id="243690"/>
    <lineage>
        <taxon>Bacteria</taxon>
        <taxon>Pseudomonadati</taxon>
        <taxon>Pseudomonadota</taxon>
        <taxon>Alphaproteobacteria</taxon>
        <taxon>Hyphomicrobiales</taxon>
        <taxon>Methylobacteriaceae</taxon>
        <taxon>Methylobacterium</taxon>
    </lineage>
</organism>
<feature type="region of interest" description="Disordered" evidence="4">
    <location>
        <begin position="512"/>
        <end position="602"/>
    </location>
</feature>
<dbReference type="PROSITE" id="PS50850">
    <property type="entry name" value="MFS"/>
    <property type="match status" value="1"/>
</dbReference>
<evidence type="ECO:0000256" key="4">
    <source>
        <dbReference type="SAM" id="MobiDB-lite"/>
    </source>
</evidence>
<gene>
    <name evidence="7" type="ORF">ABID43_000612</name>
</gene>
<evidence type="ECO:0000313" key="8">
    <source>
        <dbReference type="Proteomes" id="UP001549145"/>
    </source>
</evidence>
<evidence type="ECO:0000256" key="1">
    <source>
        <dbReference type="ARBA" id="ARBA00022692"/>
    </source>
</evidence>
<proteinExistence type="predicted"/>
<dbReference type="EMBL" id="JBEPMM010000001">
    <property type="protein sequence ID" value="MET3691093.1"/>
    <property type="molecule type" value="Genomic_DNA"/>
</dbReference>
<evidence type="ECO:0000256" key="5">
    <source>
        <dbReference type="SAM" id="Phobius"/>
    </source>
</evidence>
<keyword evidence="2 5" id="KW-1133">Transmembrane helix</keyword>
<feature type="transmembrane region" description="Helical" evidence="5">
    <location>
        <begin position="363"/>
        <end position="387"/>
    </location>
</feature>
<sequence>MLATHHLAPINVFTGDIQGGLGPFLGTWLAESAAWSPSRVGFVTTLVGIGSLLMSGPFGALVDRLGRPRLLIALACGAILCGTLLLLPARGVIPVFAAQLLAAAGGTLLLPAVTALTLGIVGKDRFPKQQGRNQAFNHLGILLAAGGIGLGTGWFGPAIAFWVLGGMAVLAIVATLTTPGHCYNARRAVGWQKDSDDNPERAGLRSIVSDRRLLVLAVALALFNLGNGGMLSLLGQKLVATAVDATSWTARYVMVAQLVMIPVALFAGSLADRRGRRQLLVAACAVLPVRAALSAFIDDPVWLISAEILDGVASGIIGVAVLVVVADLTWGSGRTQTALGSLNAIQGIGGALSAWYGGLAQSVLGWTGAFLALGAPALVALALVLWLDTTSEGRGARRRDAAAETAFGERASGETSSGKAAEPGQGTRQARREPERKPETARGRIAAGGEQAVPAPVGEGASATGAPDDGRSTRRTDPAGHGTPRRAVAQHRVRLRADAALRRRCAGRLGLARHRPRAGRRRADDPVGLRHPAVPVGGAPGRQLPHRGRGHRHPDRHHDRAIQPRLRRPGADDPRRGRAGPAPAPRRLHRHCGPRSDRGPTG</sequence>
<evidence type="ECO:0000256" key="2">
    <source>
        <dbReference type="ARBA" id="ARBA00022989"/>
    </source>
</evidence>
<dbReference type="PANTHER" id="PTHR23539">
    <property type="entry name" value="MFS TRANSPORTER"/>
    <property type="match status" value="1"/>
</dbReference>
<accession>A0ABV2KZT4</accession>
<feature type="transmembrane region" description="Helical" evidence="5">
    <location>
        <begin position="279"/>
        <end position="297"/>
    </location>
</feature>
<feature type="transmembrane region" description="Helical" evidence="5">
    <location>
        <begin position="95"/>
        <end position="122"/>
    </location>
</feature>
<feature type="transmembrane region" description="Helical" evidence="5">
    <location>
        <begin position="213"/>
        <end position="236"/>
    </location>
</feature>
<dbReference type="InterPro" id="IPR011701">
    <property type="entry name" value="MFS"/>
</dbReference>
<dbReference type="Gene3D" id="1.20.1250.20">
    <property type="entry name" value="MFS general substrate transporter like domains"/>
    <property type="match status" value="2"/>
</dbReference>
<reference evidence="7 8" key="1">
    <citation type="submission" date="2024-06" db="EMBL/GenBank/DDBJ databases">
        <title>Genomic Encyclopedia of Type Strains, Phase IV (KMG-IV): sequencing the most valuable type-strain genomes for metagenomic binning, comparative biology and taxonomic classification.</title>
        <authorList>
            <person name="Goeker M."/>
        </authorList>
    </citation>
    <scope>NUCLEOTIDE SEQUENCE [LARGE SCALE GENOMIC DNA]</scope>
    <source>
        <strain evidence="7 8">DSM 21331</strain>
    </source>
</reference>
<dbReference type="InterPro" id="IPR020846">
    <property type="entry name" value="MFS_dom"/>
</dbReference>
<keyword evidence="8" id="KW-1185">Reference proteome</keyword>
<evidence type="ECO:0000256" key="3">
    <source>
        <dbReference type="ARBA" id="ARBA00023136"/>
    </source>
</evidence>
<feature type="transmembrane region" description="Helical" evidence="5">
    <location>
        <begin position="69"/>
        <end position="89"/>
    </location>
</feature>
<feature type="transmembrane region" description="Helical" evidence="5">
    <location>
        <begin position="134"/>
        <end position="153"/>
    </location>
</feature>
<name>A0ABV2KZT4_9HYPH</name>
<protein>
    <submittedName>
        <fullName evidence="7">MFS family permease</fullName>
    </submittedName>
</protein>
<feature type="transmembrane region" description="Helical" evidence="5">
    <location>
        <begin position="248"/>
        <end position="267"/>
    </location>
</feature>
<feature type="transmembrane region" description="Helical" evidence="5">
    <location>
        <begin position="303"/>
        <end position="326"/>
    </location>
</feature>
<feature type="region of interest" description="Disordered" evidence="4">
    <location>
        <begin position="394"/>
        <end position="493"/>
    </location>
</feature>
<dbReference type="Proteomes" id="UP001549145">
    <property type="component" value="Unassembled WGS sequence"/>
</dbReference>
<keyword evidence="3 5" id="KW-0472">Membrane</keyword>
<dbReference type="SUPFAM" id="SSF103473">
    <property type="entry name" value="MFS general substrate transporter"/>
    <property type="match status" value="1"/>
</dbReference>
<comment type="caution">
    <text evidence="7">The sequence shown here is derived from an EMBL/GenBank/DDBJ whole genome shotgun (WGS) entry which is preliminary data.</text>
</comment>
<evidence type="ECO:0000313" key="7">
    <source>
        <dbReference type="EMBL" id="MET3691093.1"/>
    </source>
</evidence>
<feature type="compositionally biased region" description="Basic and acidic residues" evidence="4">
    <location>
        <begin position="468"/>
        <end position="478"/>
    </location>
</feature>